<dbReference type="GO" id="GO:0035438">
    <property type="term" value="F:cyclic-di-GMP binding"/>
    <property type="evidence" value="ECO:0007669"/>
    <property type="project" value="InterPro"/>
</dbReference>
<reference evidence="2 3" key="1">
    <citation type="submission" date="2018-11" db="EMBL/GenBank/DDBJ databases">
        <title>Genome sequencing of Paenibacillus lentus DSM25539(T).</title>
        <authorList>
            <person name="Kook J.-K."/>
            <person name="Park S.-N."/>
            <person name="Lim Y.K."/>
        </authorList>
    </citation>
    <scope>NUCLEOTIDE SEQUENCE [LARGE SCALE GENOMIC DNA]</scope>
    <source>
        <strain evidence="2 3">DSM 25539</strain>
    </source>
</reference>
<dbReference type="Proteomes" id="UP000273145">
    <property type="component" value="Chromosome"/>
</dbReference>
<evidence type="ECO:0000313" key="2">
    <source>
        <dbReference type="EMBL" id="AZK46463.1"/>
    </source>
</evidence>
<dbReference type="OrthoDB" id="2354159at2"/>
<protein>
    <submittedName>
        <fullName evidence="2">PilZ domain-containing protein</fullName>
    </submittedName>
</protein>
<dbReference type="InterPro" id="IPR009875">
    <property type="entry name" value="PilZ_domain"/>
</dbReference>
<name>A0A3S8RUI7_9BACL</name>
<dbReference type="RefSeq" id="WP_125082521.1">
    <property type="nucleotide sequence ID" value="NZ_CP034248.1"/>
</dbReference>
<dbReference type="EMBL" id="CP034248">
    <property type="protein sequence ID" value="AZK46463.1"/>
    <property type="molecule type" value="Genomic_DNA"/>
</dbReference>
<accession>A0A3S8RUI7</accession>
<dbReference type="AlphaFoldDB" id="A0A3S8RUI7"/>
<feature type="domain" description="PilZ" evidence="1">
    <location>
        <begin position="36"/>
        <end position="109"/>
    </location>
</feature>
<sequence length="125" mass="14535">MTTRRADPFRYSMTTPLPCWIEIREINEVTVYSKLAEVELLDISKSGCRIQTNLDLRADTNQIQATVHVRLNEDLHKFPGKIQWQKESENSLFHYGLLLDMTDEMKESLNVELRSLAASRRIVVL</sequence>
<dbReference type="Pfam" id="PF07238">
    <property type="entry name" value="PilZ"/>
    <property type="match status" value="1"/>
</dbReference>
<evidence type="ECO:0000313" key="3">
    <source>
        <dbReference type="Proteomes" id="UP000273145"/>
    </source>
</evidence>
<keyword evidence="3" id="KW-1185">Reference proteome</keyword>
<dbReference type="SUPFAM" id="SSF141371">
    <property type="entry name" value="PilZ domain-like"/>
    <property type="match status" value="1"/>
</dbReference>
<evidence type="ECO:0000259" key="1">
    <source>
        <dbReference type="Pfam" id="PF07238"/>
    </source>
</evidence>
<gene>
    <name evidence="2" type="ORF">EIM92_10010</name>
</gene>
<dbReference type="KEGG" id="plen:EIM92_10010"/>
<dbReference type="Gene3D" id="2.40.10.220">
    <property type="entry name" value="predicted glycosyltransferase like domains"/>
    <property type="match status" value="1"/>
</dbReference>
<organism evidence="2 3">
    <name type="scientific">Paenibacillus lentus</name>
    <dbReference type="NCBI Taxonomy" id="1338368"/>
    <lineage>
        <taxon>Bacteria</taxon>
        <taxon>Bacillati</taxon>
        <taxon>Bacillota</taxon>
        <taxon>Bacilli</taxon>
        <taxon>Bacillales</taxon>
        <taxon>Paenibacillaceae</taxon>
        <taxon>Paenibacillus</taxon>
    </lineage>
</organism>
<proteinExistence type="predicted"/>